<dbReference type="InterPro" id="IPR019060">
    <property type="entry name" value="DUF2382"/>
</dbReference>
<protein>
    <submittedName>
        <fullName evidence="2">DUF2382 domain-containing protein</fullName>
    </submittedName>
</protein>
<dbReference type="Pfam" id="PF09557">
    <property type="entry name" value="DUF2382"/>
    <property type="match status" value="1"/>
</dbReference>
<gene>
    <name evidence="2" type="ORF">JF888_07965</name>
</gene>
<dbReference type="InterPro" id="IPR052967">
    <property type="entry name" value="Stress_Response_Assoc"/>
</dbReference>
<dbReference type="PANTHER" id="PTHR38463">
    <property type="entry name" value="STRESS RESPONSE PROTEIN YSNF"/>
    <property type="match status" value="1"/>
</dbReference>
<dbReference type="AlphaFoldDB" id="A0A934KGE2"/>
<reference evidence="2 3" key="1">
    <citation type="submission" date="2020-10" db="EMBL/GenBank/DDBJ databases">
        <title>Ca. Dormibacterota MAGs.</title>
        <authorList>
            <person name="Montgomery K."/>
        </authorList>
    </citation>
    <scope>NUCLEOTIDE SEQUENCE [LARGE SCALE GENOMIC DNA]</scope>
    <source>
        <strain evidence="2">SC8811_S16_3</strain>
    </source>
</reference>
<dbReference type="RefSeq" id="WP_338178544.1">
    <property type="nucleotide sequence ID" value="NZ_JAEKNQ010000031.1"/>
</dbReference>
<sequence>MAEVEAVFDNREQAERALRELRLAGFGPDQAGFGDSKGGVLGGLLGGRSQAEGPVVAVTGARRLEAAGILHRHGGRDLGQEAHSDNAAAEDGGEFIDVLEEQLVAQPAVVKVGEVRIGKRVVTEQRTIQVEVRREEVFIEHVPLTEPLPEQIVYVDDGYDQAQPVRPRAGWEGNVGLPSDEEEVIRVPLLAEQVVVSKQPVVVDEVVVRKRRLPEVRIVQGDVRREEVVIEREGEFELEEVTGTE</sequence>
<evidence type="ECO:0000313" key="2">
    <source>
        <dbReference type="EMBL" id="MBJ7603107.1"/>
    </source>
</evidence>
<evidence type="ECO:0000259" key="1">
    <source>
        <dbReference type="Pfam" id="PF09557"/>
    </source>
</evidence>
<proteinExistence type="predicted"/>
<name>A0A934KGE2_9BACT</name>
<dbReference type="Proteomes" id="UP000620075">
    <property type="component" value="Unassembled WGS sequence"/>
</dbReference>
<comment type="caution">
    <text evidence="2">The sequence shown here is derived from an EMBL/GenBank/DDBJ whole genome shotgun (WGS) entry which is preliminary data.</text>
</comment>
<organism evidence="2 3">
    <name type="scientific">Candidatus Dormiibacter inghamiae</name>
    <dbReference type="NCBI Taxonomy" id="3127013"/>
    <lineage>
        <taxon>Bacteria</taxon>
        <taxon>Bacillati</taxon>
        <taxon>Candidatus Dormiibacterota</taxon>
        <taxon>Candidatus Dormibacteria</taxon>
        <taxon>Candidatus Dormibacterales</taxon>
        <taxon>Candidatus Dormibacteraceae</taxon>
        <taxon>Candidatus Dormiibacter</taxon>
    </lineage>
</organism>
<feature type="domain" description="DUF2382" evidence="1">
    <location>
        <begin position="97"/>
        <end position="230"/>
    </location>
</feature>
<dbReference type="EMBL" id="JAEKNQ010000031">
    <property type="protein sequence ID" value="MBJ7603107.1"/>
    <property type="molecule type" value="Genomic_DNA"/>
</dbReference>
<dbReference type="PANTHER" id="PTHR38463:SF1">
    <property type="entry name" value="STRESS RESPONSE PROTEIN YSNF"/>
    <property type="match status" value="1"/>
</dbReference>
<evidence type="ECO:0000313" key="3">
    <source>
        <dbReference type="Proteomes" id="UP000620075"/>
    </source>
</evidence>
<accession>A0A934KGE2</accession>